<name>A0A837CAH5_9BRAD</name>
<sequence length="115" mass="12247">MPFGVFLELAGDASGHVGAGAGHLLPGQIAIGKFRRLVRTAGIAAVSDSKEIERHGWPDRVTAPPPRPWRAVQSQTTGRSIPGGYGMRRGAADLVRPVQAVLFRPSCARWPSVPD</sequence>
<evidence type="ECO:0000313" key="2">
    <source>
        <dbReference type="EMBL" id="KGJ66229.1"/>
    </source>
</evidence>
<comment type="caution">
    <text evidence="2">The sequence shown here is derived from an EMBL/GenBank/DDBJ whole genome shotgun (WGS) entry which is preliminary data.</text>
</comment>
<evidence type="ECO:0000256" key="1">
    <source>
        <dbReference type="SAM" id="MobiDB-lite"/>
    </source>
</evidence>
<dbReference type="EMBL" id="ADOU02000005">
    <property type="protein sequence ID" value="KGJ66229.1"/>
    <property type="molecule type" value="Genomic_DNA"/>
</dbReference>
<feature type="region of interest" description="Disordered" evidence="1">
    <location>
        <begin position="56"/>
        <end position="85"/>
    </location>
</feature>
<dbReference type="AlphaFoldDB" id="A0A837CAH5"/>
<protein>
    <submittedName>
        <fullName evidence="2">Uncharacterized protein</fullName>
    </submittedName>
</protein>
<evidence type="ECO:0000313" key="3">
    <source>
        <dbReference type="Proteomes" id="UP000024900"/>
    </source>
</evidence>
<reference evidence="2 3" key="1">
    <citation type="journal article" date="2014" name="BMC Genomics">
        <title>Comparative genomics of Bradyrhizobium japonicum CPAC 15 and Bradyrhizobium diazoefficiens CPAC 7: elite model strains for understanding symbiotic performance with soybean.</title>
        <authorList>
            <person name="Siqueira A.F."/>
            <person name="Ormeno-Orrillo E."/>
            <person name="Souza R.C."/>
            <person name="Rodrigues E.P."/>
            <person name="Almeida L.G."/>
            <person name="Barcellos F.G."/>
            <person name="Batista J.S."/>
            <person name="Nakatami A.S."/>
            <person name="Martinez-Romero E."/>
            <person name="Vasconcelos A.T."/>
            <person name="Hungria M."/>
        </authorList>
    </citation>
    <scope>NUCLEOTIDE SEQUENCE [LARGE SCALE GENOMIC DNA]</scope>
    <source>
        <strain evidence="2 3">SEMIA 5080</strain>
    </source>
</reference>
<accession>A0A837CAH5</accession>
<proteinExistence type="predicted"/>
<dbReference type="Proteomes" id="UP000024900">
    <property type="component" value="Unassembled WGS sequence"/>
</dbReference>
<gene>
    <name evidence="2" type="ORF">BJA5080_02848</name>
</gene>
<organism evidence="2 3">
    <name type="scientific">Bradyrhizobium diazoefficiens SEMIA 5080</name>
    <dbReference type="NCBI Taxonomy" id="754504"/>
    <lineage>
        <taxon>Bacteria</taxon>
        <taxon>Pseudomonadati</taxon>
        <taxon>Pseudomonadota</taxon>
        <taxon>Alphaproteobacteria</taxon>
        <taxon>Hyphomicrobiales</taxon>
        <taxon>Nitrobacteraceae</taxon>
        <taxon>Bradyrhizobium</taxon>
    </lineage>
</organism>